<proteinExistence type="predicted"/>
<dbReference type="Proteomes" id="UP000259465">
    <property type="component" value="Chromosome"/>
</dbReference>
<dbReference type="KEGG" id="crz:D1345_10615"/>
<gene>
    <name evidence="1" type="ORF">D1345_10615</name>
</gene>
<protein>
    <recommendedName>
        <fullName evidence="3">Phage tail protein</fullName>
    </recommendedName>
</protein>
<organism evidence="1 2">
    <name type="scientific">Chromobacterium rhizoryzae</name>
    <dbReference type="NCBI Taxonomy" id="1778675"/>
    <lineage>
        <taxon>Bacteria</taxon>
        <taxon>Pseudomonadati</taxon>
        <taxon>Pseudomonadota</taxon>
        <taxon>Betaproteobacteria</taxon>
        <taxon>Neisseriales</taxon>
        <taxon>Chromobacteriaceae</taxon>
        <taxon>Chromobacterium</taxon>
    </lineage>
</organism>
<evidence type="ECO:0008006" key="3">
    <source>
        <dbReference type="Google" id="ProtNLM"/>
    </source>
</evidence>
<evidence type="ECO:0000313" key="1">
    <source>
        <dbReference type="EMBL" id="AXT46614.1"/>
    </source>
</evidence>
<dbReference type="RefSeq" id="WP_118267607.1">
    <property type="nucleotide sequence ID" value="NZ_CP031968.1"/>
</dbReference>
<name>A0AAD0W7V8_9NEIS</name>
<dbReference type="EMBL" id="CP031968">
    <property type="protein sequence ID" value="AXT46614.1"/>
    <property type="molecule type" value="Genomic_DNA"/>
</dbReference>
<sequence length="177" mass="18785">MAAIQEFSYIGNGVVKVQKGAATAREVGNCSALSLKISTDEKKLVDYTRGGGGTANKVVRISSVDVEMDLRELSPDNIALALQGDVTIDATSKEATIEALTQLGTEYKLIFEGLNEAQSGAKVNLTIHRFKPSPADDLALIGDDFATLKLKGGVLADRTKTGGKSMYFQVVMATQTV</sequence>
<keyword evidence="2" id="KW-1185">Reference proteome</keyword>
<reference evidence="1 2" key="1">
    <citation type="submission" date="2018-08" db="EMBL/GenBank/DDBJ databases">
        <title>Complete genome sequence of JP2-74.</title>
        <authorList>
            <person name="Wu L."/>
        </authorList>
    </citation>
    <scope>NUCLEOTIDE SEQUENCE [LARGE SCALE GENOMIC DNA]</scope>
    <source>
        <strain evidence="1 2">JP2-74</strain>
    </source>
</reference>
<evidence type="ECO:0000313" key="2">
    <source>
        <dbReference type="Proteomes" id="UP000259465"/>
    </source>
</evidence>
<dbReference type="AlphaFoldDB" id="A0AAD0W7V8"/>
<accession>A0AAD0W7V8</accession>